<dbReference type="GO" id="GO:0005506">
    <property type="term" value="F:iron ion binding"/>
    <property type="evidence" value="ECO:0007669"/>
    <property type="project" value="InterPro"/>
</dbReference>
<evidence type="ECO:0000313" key="8">
    <source>
        <dbReference type="EMBL" id="JAR86520.1"/>
    </source>
</evidence>
<protein>
    <submittedName>
        <fullName evidence="8">Cytochrome p450</fullName>
    </submittedName>
</protein>
<dbReference type="InterPro" id="IPR036396">
    <property type="entry name" value="Cyt_P450_sf"/>
</dbReference>
<dbReference type="AlphaFoldDB" id="A0A147B6W0"/>
<evidence type="ECO:0000256" key="6">
    <source>
        <dbReference type="ARBA" id="ARBA00023033"/>
    </source>
</evidence>
<dbReference type="Gene3D" id="1.10.630.10">
    <property type="entry name" value="Cytochrome P450"/>
    <property type="match status" value="1"/>
</dbReference>
<keyword evidence="7" id="KW-1133">Transmembrane helix</keyword>
<accession>A0A147B6W0</accession>
<feature type="transmembrane region" description="Helical" evidence="7">
    <location>
        <begin position="6"/>
        <end position="26"/>
    </location>
</feature>
<feature type="non-terminal residue" evidence="8">
    <location>
        <position position="172"/>
    </location>
</feature>
<evidence type="ECO:0000256" key="4">
    <source>
        <dbReference type="ARBA" id="ARBA00023002"/>
    </source>
</evidence>
<keyword evidence="2" id="KW-0349">Heme</keyword>
<evidence type="ECO:0000256" key="2">
    <source>
        <dbReference type="ARBA" id="ARBA00022617"/>
    </source>
</evidence>
<keyword evidence="7" id="KW-0472">Membrane</keyword>
<keyword evidence="7" id="KW-0812">Transmembrane</keyword>
<dbReference type="SUPFAM" id="SSF48264">
    <property type="entry name" value="Cytochrome P450"/>
    <property type="match status" value="1"/>
</dbReference>
<keyword evidence="6" id="KW-0503">Monooxygenase</keyword>
<dbReference type="InterPro" id="IPR050705">
    <property type="entry name" value="Cytochrome_P450_3A"/>
</dbReference>
<organism evidence="8">
    <name type="scientific">Alectorobius mimon</name>
    <dbReference type="NCBI Taxonomy" id="360319"/>
    <lineage>
        <taxon>Eukaryota</taxon>
        <taxon>Metazoa</taxon>
        <taxon>Ecdysozoa</taxon>
        <taxon>Arthropoda</taxon>
        <taxon>Chelicerata</taxon>
        <taxon>Arachnida</taxon>
        <taxon>Acari</taxon>
        <taxon>Parasitiformes</taxon>
        <taxon>Ixodida</taxon>
        <taxon>Ixodoidea</taxon>
        <taxon>Argasidae</taxon>
        <taxon>Ornithodorinae</taxon>
        <taxon>Alectorobius</taxon>
    </lineage>
</organism>
<dbReference type="GO" id="GO:0016705">
    <property type="term" value="F:oxidoreductase activity, acting on paired donors, with incorporation or reduction of molecular oxygen"/>
    <property type="evidence" value="ECO:0007669"/>
    <property type="project" value="InterPro"/>
</dbReference>
<dbReference type="PANTHER" id="PTHR24302:SF15">
    <property type="entry name" value="FATTY-ACID PEROXYGENASE"/>
    <property type="match status" value="1"/>
</dbReference>
<feature type="non-terminal residue" evidence="8">
    <location>
        <position position="1"/>
    </location>
</feature>
<dbReference type="Pfam" id="PF00067">
    <property type="entry name" value="p450"/>
    <property type="match status" value="1"/>
</dbReference>
<evidence type="ECO:0000256" key="5">
    <source>
        <dbReference type="ARBA" id="ARBA00023004"/>
    </source>
</evidence>
<sequence>NLFEWITVPEWLILVVTALVLLYKYLTRYKNYWKDQGIPYEELSLLRPFLNSHTPMAYTDQERYKKYGKIFGMFEGGKPLLMVADTELLKRVLVKDFASLPHRRRFFFFDDFLESMLAFVEPKRWKLLRTASSPAFTTAKLRNAHTAVQSCAKLSCQNLLKVAASKREINIK</sequence>
<name>A0A147B6W0_9ACAR</name>
<keyword evidence="5" id="KW-0408">Iron</keyword>
<dbReference type="EMBL" id="GEIB01001901">
    <property type="protein sequence ID" value="JAR86520.1"/>
    <property type="molecule type" value="Transcribed_RNA"/>
</dbReference>
<reference evidence="8" key="1">
    <citation type="submission" date="2016-03" db="EMBL/GenBank/DDBJ databases">
        <title>Gut transcriptome analysis on engorged females of Ornithodoros mimon (Acari: Argasidae) and phylogenetic inferences of soft ticks.</title>
        <authorList>
            <person name="Landulfo G.A."/>
            <person name="Giovanni D."/>
            <person name="Carvalho E."/>
            <person name="Junqueira-de-Azevedo I."/>
            <person name="Patane J."/>
            <person name="Mendoca R."/>
            <person name="Barros-Battesti D."/>
        </authorList>
    </citation>
    <scope>NUCLEOTIDE SEQUENCE</scope>
    <source>
        <strain evidence="8">Females</strain>
        <tissue evidence="8">Gut</tissue>
    </source>
</reference>
<dbReference type="GO" id="GO:0008395">
    <property type="term" value="F:steroid hydroxylase activity"/>
    <property type="evidence" value="ECO:0007669"/>
    <property type="project" value="TreeGrafter"/>
</dbReference>
<proteinExistence type="inferred from homology"/>
<comment type="similarity">
    <text evidence="1">Belongs to the cytochrome P450 family.</text>
</comment>
<dbReference type="GO" id="GO:0020037">
    <property type="term" value="F:heme binding"/>
    <property type="evidence" value="ECO:0007669"/>
    <property type="project" value="InterPro"/>
</dbReference>
<dbReference type="PANTHER" id="PTHR24302">
    <property type="entry name" value="CYTOCHROME P450 FAMILY 3"/>
    <property type="match status" value="1"/>
</dbReference>
<dbReference type="InterPro" id="IPR001128">
    <property type="entry name" value="Cyt_P450"/>
</dbReference>
<keyword evidence="3" id="KW-0479">Metal-binding</keyword>
<evidence type="ECO:0000256" key="1">
    <source>
        <dbReference type="ARBA" id="ARBA00010617"/>
    </source>
</evidence>
<evidence type="ECO:0000256" key="3">
    <source>
        <dbReference type="ARBA" id="ARBA00022723"/>
    </source>
</evidence>
<keyword evidence="4" id="KW-0560">Oxidoreductase</keyword>
<evidence type="ECO:0000256" key="7">
    <source>
        <dbReference type="SAM" id="Phobius"/>
    </source>
</evidence>